<dbReference type="PANTHER" id="PTHR30036:SF8">
    <property type="entry name" value="ABC-TYPE SUGAR TRANSPORT SYSTEM PERIPLASMIC COMPONENT-LIKE PROTEIN"/>
    <property type="match status" value="1"/>
</dbReference>
<dbReference type="InterPro" id="IPR013459">
    <property type="entry name" value="RhaS"/>
</dbReference>
<organism evidence="4 5">
    <name type="scientific">Frondihabitans peucedani</name>
    <dbReference type="NCBI Taxonomy" id="598626"/>
    <lineage>
        <taxon>Bacteria</taxon>
        <taxon>Bacillati</taxon>
        <taxon>Actinomycetota</taxon>
        <taxon>Actinomycetes</taxon>
        <taxon>Micrococcales</taxon>
        <taxon>Microbacteriaceae</taxon>
        <taxon>Frondihabitans</taxon>
    </lineage>
</organism>
<proteinExistence type="predicted"/>
<dbReference type="SUPFAM" id="SSF53822">
    <property type="entry name" value="Periplasmic binding protein-like I"/>
    <property type="match status" value="1"/>
</dbReference>
<feature type="chain" id="PRO_5046375570" evidence="2">
    <location>
        <begin position="39"/>
        <end position="355"/>
    </location>
</feature>
<evidence type="ECO:0000313" key="5">
    <source>
        <dbReference type="Proteomes" id="UP001501594"/>
    </source>
</evidence>
<dbReference type="CDD" id="cd20000">
    <property type="entry name" value="PBP1_ABC_rhamnose"/>
    <property type="match status" value="1"/>
</dbReference>
<accession>A0ABP8E1H6</accession>
<comment type="caution">
    <text evidence="4">The sequence shown here is derived from an EMBL/GenBank/DDBJ whole genome shotgun (WGS) entry which is preliminary data.</text>
</comment>
<feature type="signal peptide" evidence="2">
    <location>
        <begin position="1"/>
        <end position="38"/>
    </location>
</feature>
<feature type="domain" description="Periplasmic binding protein" evidence="3">
    <location>
        <begin position="54"/>
        <end position="311"/>
    </location>
</feature>
<keyword evidence="5" id="KW-1185">Reference proteome</keyword>
<evidence type="ECO:0000256" key="2">
    <source>
        <dbReference type="SAM" id="SignalP"/>
    </source>
</evidence>
<dbReference type="Pfam" id="PF13407">
    <property type="entry name" value="Peripla_BP_4"/>
    <property type="match status" value="1"/>
</dbReference>
<dbReference type="PANTHER" id="PTHR30036">
    <property type="entry name" value="D-XYLOSE-BINDING PERIPLASMIC PROTEIN"/>
    <property type="match status" value="1"/>
</dbReference>
<dbReference type="Proteomes" id="UP001501594">
    <property type="component" value="Unassembled WGS sequence"/>
</dbReference>
<keyword evidence="2" id="KW-0732">Signal</keyword>
<dbReference type="InterPro" id="IPR050555">
    <property type="entry name" value="Bact_Solute-Bind_Prot2"/>
</dbReference>
<evidence type="ECO:0000313" key="4">
    <source>
        <dbReference type="EMBL" id="GAA4265839.1"/>
    </source>
</evidence>
<dbReference type="EMBL" id="BAABAU010000001">
    <property type="protein sequence ID" value="GAA4265839.1"/>
    <property type="molecule type" value="Genomic_DNA"/>
</dbReference>
<dbReference type="InterPro" id="IPR025997">
    <property type="entry name" value="SBP_2_dom"/>
</dbReference>
<dbReference type="PROSITE" id="PS51257">
    <property type="entry name" value="PROKAR_LIPOPROTEIN"/>
    <property type="match status" value="1"/>
</dbReference>
<evidence type="ECO:0000256" key="1">
    <source>
        <dbReference type="ARBA" id="ARBA00004196"/>
    </source>
</evidence>
<name>A0ABP8E1H6_9MICO</name>
<comment type="subcellular location">
    <subcellularLocation>
        <location evidence="1">Cell envelope</location>
    </subcellularLocation>
</comment>
<sequence length="355" mass="36967">MKLSRITDRGPRPARRTILLTAAAATAVLLTLSGCSGAGSAGGSGGGANKKISIAFVPKQLNNPYTDVELGGGKKAAAATGDAYSVVGPNTASASSQVSYINTLTQKHTDVIAIAANDPNAVCSALNQAKAGGAKIITFDSDTDKSCRSLFINQVVAKDVGLVELKQLGEQIDYQGEFAILSATANATNQNSWIKYMKDELASNPKYSKMKLVTTVYGNDDDTTSFQVAQGLLQSYPNLKGIISPTTVGIAATARYLSTSSYKGKVILTGLGLPNQMRQYVKDGTVKEFALWDPAKIGTATVYAAKALVAGTITGKEGDTFKAGSLGTLKVGADNTVIVGPPTEFTAANIDKFDF</sequence>
<dbReference type="RefSeq" id="WP_344794548.1">
    <property type="nucleotide sequence ID" value="NZ_BAABAU010000001.1"/>
</dbReference>
<dbReference type="Gene3D" id="3.40.50.2300">
    <property type="match status" value="2"/>
</dbReference>
<dbReference type="NCBIfam" id="TIGR02637">
    <property type="entry name" value="RhaS"/>
    <property type="match status" value="1"/>
</dbReference>
<reference evidence="5" key="1">
    <citation type="journal article" date="2019" name="Int. J. Syst. Evol. Microbiol.">
        <title>The Global Catalogue of Microorganisms (GCM) 10K type strain sequencing project: providing services to taxonomists for standard genome sequencing and annotation.</title>
        <authorList>
            <consortium name="The Broad Institute Genomics Platform"/>
            <consortium name="The Broad Institute Genome Sequencing Center for Infectious Disease"/>
            <person name="Wu L."/>
            <person name="Ma J."/>
        </authorList>
    </citation>
    <scope>NUCLEOTIDE SEQUENCE [LARGE SCALE GENOMIC DNA]</scope>
    <source>
        <strain evidence="5">JCM 17442</strain>
    </source>
</reference>
<evidence type="ECO:0000259" key="3">
    <source>
        <dbReference type="Pfam" id="PF13407"/>
    </source>
</evidence>
<dbReference type="InterPro" id="IPR028082">
    <property type="entry name" value="Peripla_BP_I"/>
</dbReference>
<gene>
    <name evidence="4" type="primary">rhaS</name>
    <name evidence="4" type="ORF">GCM10022256_14510</name>
</gene>
<protein>
    <submittedName>
        <fullName evidence="4">Rhamnose ABC transporter substrate-binding protein</fullName>
    </submittedName>
</protein>